<accession>A0A0C2X835</accession>
<keyword evidence="1" id="KW-0472">Membrane</keyword>
<proteinExistence type="predicted"/>
<feature type="transmembrane region" description="Helical" evidence="1">
    <location>
        <begin position="20"/>
        <end position="46"/>
    </location>
</feature>
<sequence>MTTCKPYRFLFSLHLPPSPSLAYTAIYSLLCCTVTLFSTIALVHYLQSVGFYFGSLQAKNKKTKTNSTLPIITFIPHFAMSH</sequence>
<evidence type="ECO:0000256" key="1">
    <source>
        <dbReference type="SAM" id="Phobius"/>
    </source>
</evidence>
<dbReference type="HOGENOM" id="CLU_2557801_0_0_1"/>
<evidence type="ECO:0000313" key="2">
    <source>
        <dbReference type="EMBL" id="KIL65461.1"/>
    </source>
</evidence>
<protein>
    <submittedName>
        <fullName evidence="2">Uncharacterized protein</fullName>
    </submittedName>
</protein>
<keyword evidence="1" id="KW-0812">Transmembrane</keyword>
<keyword evidence="3" id="KW-1185">Reference proteome</keyword>
<evidence type="ECO:0000313" key="3">
    <source>
        <dbReference type="Proteomes" id="UP000054549"/>
    </source>
</evidence>
<reference evidence="2 3" key="1">
    <citation type="submission" date="2014-04" db="EMBL/GenBank/DDBJ databases">
        <title>Evolutionary Origins and Diversification of the Mycorrhizal Mutualists.</title>
        <authorList>
            <consortium name="DOE Joint Genome Institute"/>
            <consortium name="Mycorrhizal Genomics Consortium"/>
            <person name="Kohler A."/>
            <person name="Kuo A."/>
            <person name="Nagy L.G."/>
            <person name="Floudas D."/>
            <person name="Copeland A."/>
            <person name="Barry K.W."/>
            <person name="Cichocki N."/>
            <person name="Veneault-Fourrey C."/>
            <person name="LaButti K."/>
            <person name="Lindquist E.A."/>
            <person name="Lipzen A."/>
            <person name="Lundell T."/>
            <person name="Morin E."/>
            <person name="Murat C."/>
            <person name="Riley R."/>
            <person name="Ohm R."/>
            <person name="Sun H."/>
            <person name="Tunlid A."/>
            <person name="Henrissat B."/>
            <person name="Grigoriev I.V."/>
            <person name="Hibbett D.S."/>
            <person name="Martin F."/>
        </authorList>
    </citation>
    <scope>NUCLEOTIDE SEQUENCE [LARGE SCALE GENOMIC DNA]</scope>
    <source>
        <strain evidence="2 3">Koide BX008</strain>
    </source>
</reference>
<dbReference type="Proteomes" id="UP000054549">
    <property type="component" value="Unassembled WGS sequence"/>
</dbReference>
<gene>
    <name evidence="2" type="ORF">M378DRAFT_529486</name>
</gene>
<dbReference type="InParanoid" id="A0A0C2X835"/>
<dbReference type="EMBL" id="KN818242">
    <property type="protein sequence ID" value="KIL65461.1"/>
    <property type="molecule type" value="Genomic_DNA"/>
</dbReference>
<dbReference type="AlphaFoldDB" id="A0A0C2X835"/>
<organism evidence="2 3">
    <name type="scientific">Amanita muscaria (strain Koide BX008)</name>
    <dbReference type="NCBI Taxonomy" id="946122"/>
    <lineage>
        <taxon>Eukaryota</taxon>
        <taxon>Fungi</taxon>
        <taxon>Dikarya</taxon>
        <taxon>Basidiomycota</taxon>
        <taxon>Agaricomycotina</taxon>
        <taxon>Agaricomycetes</taxon>
        <taxon>Agaricomycetidae</taxon>
        <taxon>Agaricales</taxon>
        <taxon>Pluteineae</taxon>
        <taxon>Amanitaceae</taxon>
        <taxon>Amanita</taxon>
    </lineage>
</organism>
<keyword evidence="1" id="KW-1133">Transmembrane helix</keyword>
<name>A0A0C2X835_AMAMK</name>